<dbReference type="PANTHER" id="PTHR47968:SF75">
    <property type="entry name" value="CENTROMERE-ASSOCIATED PROTEIN E"/>
    <property type="match status" value="1"/>
</dbReference>
<reference evidence="9 10" key="1">
    <citation type="submission" date="2024-03" db="EMBL/GenBank/DDBJ databases">
        <title>Complete genome sequence of the green alga Chloropicon roscoffensis RCC1871.</title>
        <authorList>
            <person name="Lemieux C."/>
            <person name="Pombert J.-F."/>
            <person name="Otis C."/>
            <person name="Turmel M."/>
        </authorList>
    </citation>
    <scope>NUCLEOTIDE SEQUENCE [LARGE SCALE GENOMIC DNA]</scope>
    <source>
        <strain evidence="9 10">RCC1871</strain>
    </source>
</reference>
<keyword evidence="10" id="KW-1185">Reference proteome</keyword>
<name>A0AAX4PEE6_9CHLO</name>
<keyword evidence="3 6" id="KW-0175">Coiled coil</keyword>
<proteinExistence type="inferred from homology"/>
<dbReference type="PANTHER" id="PTHR47968">
    <property type="entry name" value="CENTROMERE PROTEIN E"/>
    <property type="match status" value="1"/>
</dbReference>
<dbReference type="InterPro" id="IPR036961">
    <property type="entry name" value="Kinesin_motor_dom_sf"/>
</dbReference>
<sequence length="1717" mass="192413">MEKLKVIVRLRPFSRRERATCGEEEVRVVDGMVQLGRQPGYALSEPPNSVGRQLAQRVASNIELDVETPPDMIMKRLPFGDQTNNAPTPELWEELTTPPAQTKKPAASASALPSRFRFDGVYGPDASTEALYDGSGVSEIVQSFTQGYNATIFAYGQTGSGKTHTMEGITDLAVEDVFAFVEVSRGAGSRHLLRASVLEVYNEKIHDLLAGGGTTPGEKAAKLRLLEDTKSVKVQGLAELSLDTRETLQEALQRARLSRMTASTKANERSSRSHLVVRLTLETRHEGSRMLQVSCLNLVDLAGSERVQETQASMRETCSINQSLLCLGNVVARLAEDPSGHVPYRDSKLTRLLQHALGGNSKTAMICTISPCGGWHLEQSKGTLMFASRAMNITNAAKRNLEAEEDLRATSLLMRYEKEIEDLRFRLEGLEHEHSGEDVSQVQELKRKLEGMTKFVLNYFDGETKTLTTPRSGPPIVNKHGRARKQKVYTTLGLMSPSQEGARSESAGVAATAQLFSPLLEKYREARRKQQQELGLLQGHVASLKEGRAKDKALLQKQLEDFEAEMTAAEKELAKYQDSIASKDALLSKNSDQIGELEQRCARQAKEIANLKLLNERLCAEANKSREERKAETERLQEAERQRAHDIKAAEESALALEGQIAALEVNLDKIGTKAAMVSPAVRRVKELEEQLEVKIAQLKNVEEKVVEKSDAGDAKDGNQNLRMKSNFDSRKLLRFSAMLETALAKMQGWTGVRELAASPSPNTPRLPPRSLASITWEHGKDNQSPRTPENVSELTLTAFRKQELGHCINEAVTSCRLFKEQVECLYSALQEAEEANDGQQVLLTVVAQEHAKKTTQWEMEVAKLKGALNENSALASLERHSKEEAEKTLRAKMAEMENVLASVRDMHAQEMRDMVSLLQKREATLLNFTKSEELYQEKLRSVGQKQKVILDETLQFREEELRAEVAKELEDALTELKVKLEKEKRDACDSLRETLQGSYETRIRNLQEQQANMSFEFDSKLESQECQLAEDMVSALAKQETELKDQARTELESSLQAQMESLRTDFARELNQALVEQKVALSVTTSQEGSRALQEQKESLEALAQTKLETALADLTESLSMDKANALDALRESLEKEFDEALQNAVDSKVREAEAAIRSMKEAHADQFEEMVAAHSAEMEAVRKELAQIAEEEKASMLIEQKQELEMSMDIEARDLLERQEIKLQQAFDEELSTALARQRVEMEVLGAERESDALSSLTADLIAEKNSALSALQETLERQFSESLEQALDSKAAEADTALASLRSGHANQLDAMAEAHTAEMERLRAELSREAEEELARAVQEERTAAETKLSAEMADFGDTATEEKAQALEGLREELETALLERIAEVEARCEAAKEEALDQQRSVLEVEGARALDEALVKQETLEQAIKSFEQHARQIDEEHSRELQGKAFEHEEYQRLVHRCHKLEEKLARHKGPNLAVKIDFHRTASILKRLDFNDGELCPEMQKIVKLWRKFNVPLYHRARFFGTQKNSLLRENKVVLGMELQRLQWMKEALTQEQLRQAAKDLELERADLLQAMRSMKASTKEAMLAAWGYKKDERRRKASLVERIFAENTSAAASSTVVLYLRGGDRKSTFMHFCSLYTMHNTEGPDSSCQSSPISPMDVHTISFGEGQEDAEPIILDLDLEEGLPRTPSRTASLKAKVFTPLKSLFKP</sequence>
<evidence type="ECO:0000256" key="5">
    <source>
        <dbReference type="PROSITE-ProRule" id="PRU00283"/>
    </source>
</evidence>
<evidence type="ECO:0000256" key="7">
    <source>
        <dbReference type="SAM" id="MobiDB-lite"/>
    </source>
</evidence>
<accession>A0AAX4PEE6</accession>
<evidence type="ECO:0000259" key="8">
    <source>
        <dbReference type="PROSITE" id="PS50067"/>
    </source>
</evidence>
<feature type="domain" description="Kinesin motor" evidence="8">
    <location>
        <begin position="3"/>
        <end position="393"/>
    </location>
</feature>
<dbReference type="GO" id="GO:0005524">
    <property type="term" value="F:ATP binding"/>
    <property type="evidence" value="ECO:0007669"/>
    <property type="project" value="UniProtKB-UniRule"/>
</dbReference>
<dbReference type="Gene3D" id="3.40.850.10">
    <property type="entry name" value="Kinesin motor domain"/>
    <property type="match status" value="1"/>
</dbReference>
<evidence type="ECO:0000313" key="9">
    <source>
        <dbReference type="EMBL" id="WZN64735.1"/>
    </source>
</evidence>
<dbReference type="GO" id="GO:0003777">
    <property type="term" value="F:microtubule motor activity"/>
    <property type="evidence" value="ECO:0007669"/>
    <property type="project" value="InterPro"/>
</dbReference>
<protein>
    <submittedName>
        <fullName evidence="9">Kinesin</fullName>
    </submittedName>
</protein>
<feature type="binding site" evidence="5">
    <location>
        <begin position="156"/>
        <end position="163"/>
    </location>
    <ligand>
        <name>ATP</name>
        <dbReference type="ChEBI" id="CHEBI:30616"/>
    </ligand>
</feature>
<dbReference type="Pfam" id="PF11995">
    <property type="entry name" value="DUF3490"/>
    <property type="match status" value="1"/>
</dbReference>
<dbReference type="EMBL" id="CP151510">
    <property type="protein sequence ID" value="WZN64735.1"/>
    <property type="molecule type" value="Genomic_DNA"/>
</dbReference>
<dbReference type="InterPro" id="IPR027640">
    <property type="entry name" value="Kinesin-like_fam"/>
</dbReference>
<dbReference type="InterPro" id="IPR021881">
    <property type="entry name" value="NACK_C"/>
</dbReference>
<evidence type="ECO:0000256" key="1">
    <source>
        <dbReference type="ARBA" id="ARBA00007310"/>
    </source>
</evidence>
<keyword evidence="5" id="KW-0067">ATP-binding</keyword>
<comment type="similarity">
    <text evidence="1">Belongs to the TRAFAC class myosin-kinesin ATPase superfamily. Kinesin family. KIN-7 subfamily.</text>
</comment>
<dbReference type="GO" id="GO:0007018">
    <property type="term" value="P:microtubule-based movement"/>
    <property type="evidence" value="ECO:0007669"/>
    <property type="project" value="InterPro"/>
</dbReference>
<feature type="region of interest" description="Disordered" evidence="7">
    <location>
        <begin position="623"/>
        <end position="643"/>
    </location>
</feature>
<dbReference type="PRINTS" id="PR00380">
    <property type="entry name" value="KINESINHEAVY"/>
</dbReference>
<keyword evidence="5" id="KW-0547">Nucleotide-binding</keyword>
<evidence type="ECO:0000256" key="4">
    <source>
        <dbReference type="ARBA" id="ARBA00023175"/>
    </source>
</evidence>
<evidence type="ECO:0000313" key="10">
    <source>
        <dbReference type="Proteomes" id="UP001472866"/>
    </source>
</evidence>
<dbReference type="PROSITE" id="PS50067">
    <property type="entry name" value="KINESIN_MOTOR_2"/>
    <property type="match status" value="1"/>
</dbReference>
<evidence type="ECO:0000256" key="6">
    <source>
        <dbReference type="SAM" id="Coils"/>
    </source>
</evidence>
<dbReference type="GO" id="GO:0005874">
    <property type="term" value="C:microtubule"/>
    <property type="evidence" value="ECO:0007669"/>
    <property type="project" value="UniProtKB-KW"/>
</dbReference>
<evidence type="ECO:0000256" key="2">
    <source>
        <dbReference type="ARBA" id="ARBA00022701"/>
    </source>
</evidence>
<gene>
    <name evidence="9" type="ORF">HKI87_10g62920</name>
</gene>
<dbReference type="Pfam" id="PF00225">
    <property type="entry name" value="Kinesin"/>
    <property type="match status" value="1"/>
</dbReference>
<feature type="coiled-coil region" evidence="6">
    <location>
        <begin position="1560"/>
        <end position="1587"/>
    </location>
</feature>
<evidence type="ECO:0000256" key="3">
    <source>
        <dbReference type="ARBA" id="ARBA00023054"/>
    </source>
</evidence>
<dbReference type="InterPro" id="IPR027417">
    <property type="entry name" value="P-loop_NTPase"/>
</dbReference>
<dbReference type="Proteomes" id="UP001472866">
    <property type="component" value="Chromosome 10"/>
</dbReference>
<organism evidence="9 10">
    <name type="scientific">Chloropicon roscoffensis</name>
    <dbReference type="NCBI Taxonomy" id="1461544"/>
    <lineage>
        <taxon>Eukaryota</taxon>
        <taxon>Viridiplantae</taxon>
        <taxon>Chlorophyta</taxon>
        <taxon>Chloropicophyceae</taxon>
        <taxon>Chloropicales</taxon>
        <taxon>Chloropicaceae</taxon>
        <taxon>Chloropicon</taxon>
    </lineage>
</organism>
<dbReference type="GO" id="GO:0008017">
    <property type="term" value="F:microtubule binding"/>
    <property type="evidence" value="ECO:0007669"/>
    <property type="project" value="InterPro"/>
</dbReference>
<feature type="coiled-coil region" evidence="6">
    <location>
        <begin position="1125"/>
        <end position="1193"/>
    </location>
</feature>
<keyword evidence="2" id="KW-0493">Microtubule</keyword>
<dbReference type="SUPFAM" id="SSF52540">
    <property type="entry name" value="P-loop containing nucleoside triphosphate hydrolases"/>
    <property type="match status" value="1"/>
</dbReference>
<keyword evidence="4 5" id="KW-0505">Motor protein</keyword>
<feature type="coiled-coil region" evidence="6">
    <location>
        <begin position="1309"/>
        <end position="1444"/>
    </location>
</feature>
<dbReference type="InterPro" id="IPR001752">
    <property type="entry name" value="Kinesin_motor_dom"/>
</dbReference>
<dbReference type="SMART" id="SM00129">
    <property type="entry name" value="KISc"/>
    <property type="match status" value="1"/>
</dbReference>